<accession>A0A5J9VP81</accession>
<protein>
    <submittedName>
        <fullName evidence="1">Uncharacterized protein</fullName>
    </submittedName>
</protein>
<dbReference type="EMBL" id="RWGY01000007">
    <property type="protein sequence ID" value="TVU37316.1"/>
    <property type="molecule type" value="Genomic_DNA"/>
</dbReference>
<gene>
    <name evidence="1" type="ORF">EJB05_10625</name>
</gene>
<dbReference type="AlphaFoldDB" id="A0A5J9VP81"/>
<sequence length="188" mass="21380">MVDVERLRWRGELGAEALPLRFLAHGLRIAVLSLGVTHVVEEEGWKVELVRGMPRRLDGGGEKVAQHSAQLRPRSIEALGRVYSNPNLPITKVLEDSEAGVPLIYINILLFCNLYTSSTLAEEGIMTAESHMKNIKPFNGIDFPLWKEKVQDILKSLELDYVLHKDKPLPSSSDIEKYDEKMHEYQFK</sequence>
<evidence type="ECO:0000313" key="2">
    <source>
        <dbReference type="Proteomes" id="UP000324897"/>
    </source>
</evidence>
<keyword evidence="2" id="KW-1185">Reference proteome</keyword>
<organism evidence="1 2">
    <name type="scientific">Eragrostis curvula</name>
    <name type="common">weeping love grass</name>
    <dbReference type="NCBI Taxonomy" id="38414"/>
    <lineage>
        <taxon>Eukaryota</taxon>
        <taxon>Viridiplantae</taxon>
        <taxon>Streptophyta</taxon>
        <taxon>Embryophyta</taxon>
        <taxon>Tracheophyta</taxon>
        <taxon>Spermatophyta</taxon>
        <taxon>Magnoliopsida</taxon>
        <taxon>Liliopsida</taxon>
        <taxon>Poales</taxon>
        <taxon>Poaceae</taxon>
        <taxon>PACMAD clade</taxon>
        <taxon>Chloridoideae</taxon>
        <taxon>Eragrostideae</taxon>
        <taxon>Eragrostidinae</taxon>
        <taxon>Eragrostis</taxon>
    </lineage>
</organism>
<reference evidence="1 2" key="1">
    <citation type="journal article" date="2019" name="Sci. Rep.">
        <title>A high-quality genome of Eragrostis curvula grass provides insights into Poaceae evolution and supports new strategies to enhance forage quality.</title>
        <authorList>
            <person name="Carballo J."/>
            <person name="Santos B.A.C.M."/>
            <person name="Zappacosta D."/>
            <person name="Garbus I."/>
            <person name="Selva J.P."/>
            <person name="Gallo C.A."/>
            <person name="Diaz A."/>
            <person name="Albertini E."/>
            <person name="Caccamo M."/>
            <person name="Echenique V."/>
        </authorList>
    </citation>
    <scope>NUCLEOTIDE SEQUENCE [LARGE SCALE GENOMIC DNA]</scope>
    <source>
        <strain evidence="2">cv. Victoria</strain>
        <tissue evidence="1">Leaf</tissue>
    </source>
</reference>
<evidence type="ECO:0000313" key="1">
    <source>
        <dbReference type="EMBL" id="TVU37316.1"/>
    </source>
</evidence>
<name>A0A5J9VP81_9POAL</name>
<dbReference type="Gramene" id="TVU37316">
    <property type="protein sequence ID" value="TVU37316"/>
    <property type="gene ID" value="EJB05_10625"/>
</dbReference>
<proteinExistence type="predicted"/>
<dbReference type="Proteomes" id="UP000324897">
    <property type="component" value="Chromosome 4"/>
</dbReference>
<comment type="caution">
    <text evidence="1">The sequence shown here is derived from an EMBL/GenBank/DDBJ whole genome shotgun (WGS) entry which is preliminary data.</text>
</comment>
<feature type="non-terminal residue" evidence="1">
    <location>
        <position position="1"/>
    </location>
</feature>